<name>A0A4S1WRV5_9SPHN</name>
<dbReference type="RefSeq" id="WP_166745578.1">
    <property type="nucleotide sequence ID" value="NZ_JAASQM010000001.1"/>
</dbReference>
<comment type="caution">
    <text evidence="1">The sequence shown here is derived from an EMBL/GenBank/DDBJ whole genome shotgun (WGS) entry which is preliminary data.</text>
</comment>
<dbReference type="Proteomes" id="UP000309848">
    <property type="component" value="Unassembled WGS sequence"/>
</dbReference>
<evidence type="ECO:0000313" key="2">
    <source>
        <dbReference type="Proteomes" id="UP000309848"/>
    </source>
</evidence>
<keyword evidence="2" id="KW-1185">Reference proteome</keyword>
<dbReference type="EMBL" id="SRXU01000001">
    <property type="protein sequence ID" value="TGX46114.1"/>
    <property type="molecule type" value="Genomic_DNA"/>
</dbReference>
<gene>
    <name evidence="1" type="ORF">E5A74_02815</name>
</gene>
<organism evidence="1 2">
    <name type="scientific">Sphingomonas naasensis</name>
    <dbReference type="NCBI Taxonomy" id="1344951"/>
    <lineage>
        <taxon>Bacteria</taxon>
        <taxon>Pseudomonadati</taxon>
        <taxon>Pseudomonadota</taxon>
        <taxon>Alphaproteobacteria</taxon>
        <taxon>Sphingomonadales</taxon>
        <taxon>Sphingomonadaceae</taxon>
        <taxon>Sphingomonas</taxon>
    </lineage>
</organism>
<evidence type="ECO:0008006" key="3">
    <source>
        <dbReference type="Google" id="ProtNLM"/>
    </source>
</evidence>
<evidence type="ECO:0000313" key="1">
    <source>
        <dbReference type="EMBL" id="TGX46114.1"/>
    </source>
</evidence>
<proteinExistence type="predicted"/>
<protein>
    <recommendedName>
        <fullName evidence="3">Haem-binding uptake Tiki superfamily ChaN domain-containing protein</fullName>
    </recommendedName>
</protein>
<sequence length="247" mass="25960">MITADVAYLLFGEYHGTVEMPGVVADALCSGLATRRPVILGIEMDQVNQPSLDAWLASDGGTDARAALLAAPAWSEAGGRTTEAILGLLDSARRLARAGRDVTLLAFDPVSISGTSAEREAGMARLLRVAVERRPNSLAIALTGVGHAGKTRWTSYGPPFDALGALLPGEKVLTFAFVRPGGSYWGCQSPEGKREGCKPYAMPVREPVAPRGVRRDSTAREGFDGIYSAGTAYTASGPAKGDRTLPK</sequence>
<dbReference type="AlphaFoldDB" id="A0A4S1WRV5"/>
<reference evidence="1 2" key="1">
    <citation type="submission" date="2019-04" db="EMBL/GenBank/DDBJ databases">
        <title>Sphingomonas psychrotolerans sp. nov., isolated from soil in the Tianshan Mountains, Xinjiang, China.</title>
        <authorList>
            <person name="Luo Y."/>
            <person name="Sheng H."/>
        </authorList>
    </citation>
    <scope>NUCLEOTIDE SEQUENCE [LARGE SCALE GENOMIC DNA]</scope>
    <source>
        <strain evidence="1 2">KIS18-15</strain>
    </source>
</reference>
<accession>A0A4S1WRV5</accession>